<dbReference type="EMBL" id="UOGL01000364">
    <property type="protein sequence ID" value="VAX39738.1"/>
    <property type="molecule type" value="Genomic_DNA"/>
</dbReference>
<protein>
    <submittedName>
        <fullName evidence="1">Uncharacterized protein</fullName>
    </submittedName>
</protein>
<sequence length="72" mass="8464">MRNFILSGLLLFGAVVQVGCILPAWSAERNVRARQLIFWSENFRHIPKIWERVWFMDMPDVATPYRTWGGVI</sequence>
<reference evidence="1" key="1">
    <citation type="submission" date="2018-06" db="EMBL/GenBank/DDBJ databases">
        <authorList>
            <person name="Zhirakovskaya E."/>
        </authorList>
    </citation>
    <scope>NUCLEOTIDE SEQUENCE</scope>
</reference>
<organism evidence="1">
    <name type="scientific">hydrothermal vent metagenome</name>
    <dbReference type="NCBI Taxonomy" id="652676"/>
    <lineage>
        <taxon>unclassified sequences</taxon>
        <taxon>metagenomes</taxon>
        <taxon>ecological metagenomes</taxon>
    </lineage>
</organism>
<accession>A0A3B1DUL0</accession>
<dbReference type="AlphaFoldDB" id="A0A3B1DUL0"/>
<name>A0A3B1DUL0_9ZZZZ</name>
<evidence type="ECO:0000313" key="1">
    <source>
        <dbReference type="EMBL" id="VAX39738.1"/>
    </source>
</evidence>
<proteinExistence type="predicted"/>
<gene>
    <name evidence="1" type="ORF">MNBD_PLANCTO02-1050</name>
</gene>